<sequence>MTDQAAIATAKDLMHQWGETVKSSSVIYTFGFVSFLRLSEDYSSGGRRSYDYVSMILLFVLMLVALVIQTVIPIAIALVIQEEIPSVCPNRADPLTKFIGFFLCMYFVVLTSSMCTGKVRALAFLRLFCSRQGDLGSAPLFLDLGILVNVVSMGAAGTAQYLLFIRNAQDRDYVTLLLQSLSMQFVLTADEKLLTRSWGASTKQGVEALMKRRNREMKKDEEGEGVMAEEEVVMDETILKRARFMGLAESTFRVVVSIVGLVWSALLTYCM</sequence>
<evidence type="ECO:0000313" key="3">
    <source>
        <dbReference type="Proteomes" id="UP001295423"/>
    </source>
</evidence>
<feature type="transmembrane region" description="Helical" evidence="1">
    <location>
        <begin position="140"/>
        <end position="163"/>
    </location>
</feature>
<keyword evidence="1" id="KW-1133">Transmembrane helix</keyword>
<proteinExistence type="predicted"/>
<feature type="transmembrane region" description="Helical" evidence="1">
    <location>
        <begin position="50"/>
        <end position="78"/>
    </location>
</feature>
<dbReference type="EMBL" id="CAKOGP040002524">
    <property type="protein sequence ID" value="CAJ1970479.1"/>
    <property type="molecule type" value="Genomic_DNA"/>
</dbReference>
<dbReference type="AlphaFoldDB" id="A0AAD2PY91"/>
<feature type="transmembrane region" description="Helical" evidence="1">
    <location>
        <begin position="20"/>
        <end position="38"/>
    </location>
</feature>
<keyword evidence="3" id="KW-1185">Reference proteome</keyword>
<evidence type="ECO:0000256" key="1">
    <source>
        <dbReference type="SAM" id="Phobius"/>
    </source>
</evidence>
<protein>
    <submittedName>
        <fullName evidence="2">Uncharacterized protein</fullName>
    </submittedName>
</protein>
<name>A0AAD2PY91_9STRA</name>
<keyword evidence="1" id="KW-0472">Membrane</keyword>
<reference evidence="2" key="1">
    <citation type="submission" date="2023-08" db="EMBL/GenBank/DDBJ databases">
        <authorList>
            <person name="Audoor S."/>
            <person name="Bilcke G."/>
        </authorList>
    </citation>
    <scope>NUCLEOTIDE SEQUENCE</scope>
</reference>
<feature type="transmembrane region" description="Helical" evidence="1">
    <location>
        <begin position="98"/>
        <end position="119"/>
    </location>
</feature>
<evidence type="ECO:0000313" key="2">
    <source>
        <dbReference type="EMBL" id="CAJ1970479.1"/>
    </source>
</evidence>
<accession>A0AAD2PY91</accession>
<organism evidence="2 3">
    <name type="scientific">Cylindrotheca closterium</name>
    <dbReference type="NCBI Taxonomy" id="2856"/>
    <lineage>
        <taxon>Eukaryota</taxon>
        <taxon>Sar</taxon>
        <taxon>Stramenopiles</taxon>
        <taxon>Ochrophyta</taxon>
        <taxon>Bacillariophyta</taxon>
        <taxon>Bacillariophyceae</taxon>
        <taxon>Bacillariophycidae</taxon>
        <taxon>Bacillariales</taxon>
        <taxon>Bacillariaceae</taxon>
        <taxon>Cylindrotheca</taxon>
    </lineage>
</organism>
<feature type="transmembrane region" description="Helical" evidence="1">
    <location>
        <begin position="251"/>
        <end position="270"/>
    </location>
</feature>
<gene>
    <name evidence="2" type="ORF">CYCCA115_LOCUS24495</name>
</gene>
<comment type="caution">
    <text evidence="2">The sequence shown here is derived from an EMBL/GenBank/DDBJ whole genome shotgun (WGS) entry which is preliminary data.</text>
</comment>
<keyword evidence="1" id="KW-0812">Transmembrane</keyword>
<dbReference type="Proteomes" id="UP001295423">
    <property type="component" value="Unassembled WGS sequence"/>
</dbReference>